<feature type="transmembrane region" description="Helical" evidence="7">
    <location>
        <begin position="284"/>
        <end position="308"/>
    </location>
</feature>
<dbReference type="PANTHER" id="PTHR30572">
    <property type="entry name" value="MEMBRANE COMPONENT OF TRANSPORTER-RELATED"/>
    <property type="match status" value="1"/>
</dbReference>
<dbReference type="Pfam" id="PF02687">
    <property type="entry name" value="FtsX"/>
    <property type="match status" value="1"/>
</dbReference>
<evidence type="ECO:0000256" key="4">
    <source>
        <dbReference type="ARBA" id="ARBA00022989"/>
    </source>
</evidence>
<dbReference type="InterPro" id="IPR003838">
    <property type="entry name" value="ABC3_permease_C"/>
</dbReference>
<evidence type="ECO:0000259" key="9">
    <source>
        <dbReference type="Pfam" id="PF12704"/>
    </source>
</evidence>
<dbReference type="AlphaFoldDB" id="A0A1T4QMG3"/>
<protein>
    <submittedName>
        <fullName evidence="10">Putative ABC transport system permease protein</fullName>
    </submittedName>
</protein>
<reference evidence="10 11" key="1">
    <citation type="submission" date="2017-02" db="EMBL/GenBank/DDBJ databases">
        <authorList>
            <person name="Peterson S.W."/>
        </authorList>
    </citation>
    <scope>NUCLEOTIDE SEQUENCE [LARGE SCALE GENOMIC DNA]</scope>
    <source>
        <strain evidence="10 11">DSM 21749</strain>
    </source>
</reference>
<evidence type="ECO:0000256" key="1">
    <source>
        <dbReference type="ARBA" id="ARBA00004651"/>
    </source>
</evidence>
<keyword evidence="5 7" id="KW-0472">Membrane</keyword>
<dbReference type="GO" id="GO:0022857">
    <property type="term" value="F:transmembrane transporter activity"/>
    <property type="evidence" value="ECO:0007669"/>
    <property type="project" value="TreeGrafter"/>
</dbReference>
<feature type="transmembrane region" description="Helical" evidence="7">
    <location>
        <begin position="336"/>
        <end position="357"/>
    </location>
</feature>
<dbReference type="PANTHER" id="PTHR30572:SF4">
    <property type="entry name" value="ABC TRANSPORTER PERMEASE YTRF"/>
    <property type="match status" value="1"/>
</dbReference>
<dbReference type="OrthoDB" id="9770036at2"/>
<feature type="domain" description="ABC3 transporter permease C-terminal" evidence="8">
    <location>
        <begin position="286"/>
        <end position="397"/>
    </location>
</feature>
<dbReference type="EMBL" id="FUXP01000005">
    <property type="protein sequence ID" value="SKA04960.1"/>
    <property type="molecule type" value="Genomic_DNA"/>
</dbReference>
<evidence type="ECO:0000256" key="5">
    <source>
        <dbReference type="ARBA" id="ARBA00023136"/>
    </source>
</evidence>
<dbReference type="STRING" id="1122188.SAMN02745674_01712"/>
<dbReference type="InterPro" id="IPR050250">
    <property type="entry name" value="Macrolide_Exporter_MacB"/>
</dbReference>
<evidence type="ECO:0000256" key="6">
    <source>
        <dbReference type="ARBA" id="ARBA00038076"/>
    </source>
</evidence>
<keyword evidence="11" id="KW-1185">Reference proteome</keyword>
<feature type="transmembrane region" description="Helical" evidence="7">
    <location>
        <begin position="16"/>
        <end position="38"/>
    </location>
</feature>
<proteinExistence type="inferred from homology"/>
<feature type="transmembrane region" description="Helical" evidence="7">
    <location>
        <begin position="369"/>
        <end position="388"/>
    </location>
</feature>
<sequence>MDIRPILSTLLRHKTAATLIVLEIALSCAIICNAIFLITTRLERGERPTGLAETELVSIQMAGIGRSDDPDALVKRDLAALRAIPGVKAATSTNQVPFGGSSSNSSISLEPDQLNPTANASVYLADEGLLDTFGLKLVEGRWFNSDEFLDYGVLDDPGPETPISATVLTRSLAERLFPGESAIGKSIYSWGEAPTRVVGVVEYLMRPNDIGGPAENQFSFILPIRPTFGTYGLRTAPERRAEVLEAAIEALGQVNPRRIVIWDRTFAEMASDYYRQDRAMAGMLLAMIIALLVVTALGIVGLASFWVAQRTKQIGVRRALGATRGQVLRYFQTENFLLASFGIVLGMLGAYGLNQFLMGQYEMERLPAIYLPLGAVALWLLGQVAVFGPARRAAAVPPAVATRSV</sequence>
<dbReference type="GO" id="GO:0005886">
    <property type="term" value="C:plasma membrane"/>
    <property type="evidence" value="ECO:0007669"/>
    <property type="project" value="UniProtKB-SubCell"/>
</dbReference>
<comment type="subcellular location">
    <subcellularLocation>
        <location evidence="1">Cell membrane</location>
        <topology evidence="1">Multi-pass membrane protein</topology>
    </subcellularLocation>
</comment>
<evidence type="ECO:0000256" key="3">
    <source>
        <dbReference type="ARBA" id="ARBA00022692"/>
    </source>
</evidence>
<name>A0A1T4QMG3_9GAMM</name>
<dbReference type="InterPro" id="IPR025857">
    <property type="entry name" value="MacB_PCD"/>
</dbReference>
<evidence type="ECO:0000256" key="2">
    <source>
        <dbReference type="ARBA" id="ARBA00022475"/>
    </source>
</evidence>
<evidence type="ECO:0000313" key="11">
    <source>
        <dbReference type="Proteomes" id="UP000190061"/>
    </source>
</evidence>
<gene>
    <name evidence="10" type="ORF">SAMN02745674_01712</name>
</gene>
<organism evidence="10 11">
    <name type="scientific">Lysobacter spongiicola DSM 21749</name>
    <dbReference type="NCBI Taxonomy" id="1122188"/>
    <lineage>
        <taxon>Bacteria</taxon>
        <taxon>Pseudomonadati</taxon>
        <taxon>Pseudomonadota</taxon>
        <taxon>Gammaproteobacteria</taxon>
        <taxon>Lysobacterales</taxon>
        <taxon>Lysobacteraceae</taxon>
        <taxon>Novilysobacter</taxon>
    </lineage>
</organism>
<dbReference type="Proteomes" id="UP000190061">
    <property type="component" value="Unassembled WGS sequence"/>
</dbReference>
<keyword evidence="4 7" id="KW-1133">Transmembrane helix</keyword>
<evidence type="ECO:0000313" key="10">
    <source>
        <dbReference type="EMBL" id="SKA04960.1"/>
    </source>
</evidence>
<comment type="similarity">
    <text evidence="6">Belongs to the ABC-4 integral membrane protein family.</text>
</comment>
<keyword evidence="2" id="KW-1003">Cell membrane</keyword>
<feature type="domain" description="MacB-like periplasmic core" evidence="9">
    <location>
        <begin position="54"/>
        <end position="249"/>
    </location>
</feature>
<dbReference type="Pfam" id="PF12704">
    <property type="entry name" value="MacB_PCD"/>
    <property type="match status" value="1"/>
</dbReference>
<evidence type="ECO:0000259" key="8">
    <source>
        <dbReference type="Pfam" id="PF02687"/>
    </source>
</evidence>
<evidence type="ECO:0000256" key="7">
    <source>
        <dbReference type="SAM" id="Phobius"/>
    </source>
</evidence>
<keyword evidence="3 7" id="KW-0812">Transmembrane</keyword>
<dbReference type="RefSeq" id="WP_078758287.1">
    <property type="nucleotide sequence ID" value="NZ_FUXP01000005.1"/>
</dbReference>
<accession>A0A1T4QMG3</accession>